<dbReference type="NCBIfam" id="TIGR03860">
    <property type="entry name" value="FMN_nitrolo"/>
    <property type="match status" value="1"/>
</dbReference>
<dbReference type="RefSeq" id="WP_066195916.1">
    <property type="nucleotide sequence ID" value="NZ_JAFDQP010000006.1"/>
</dbReference>
<evidence type="ECO:0000313" key="9">
    <source>
        <dbReference type="Proteomes" id="UP000233343"/>
    </source>
</evidence>
<dbReference type="AlphaFoldDB" id="A0A2N0ZH69"/>
<dbReference type="InterPro" id="IPR036661">
    <property type="entry name" value="Luciferase-like_sf"/>
</dbReference>
<dbReference type="GO" id="GO:0004497">
    <property type="term" value="F:monooxygenase activity"/>
    <property type="evidence" value="ECO:0007669"/>
    <property type="project" value="UniProtKB-KW"/>
</dbReference>
<keyword evidence="3" id="KW-0560">Oxidoreductase</keyword>
<dbReference type="GO" id="GO:0016705">
    <property type="term" value="F:oxidoreductase activity, acting on paired donors, with incorporation or reduction of molecular oxygen"/>
    <property type="evidence" value="ECO:0007669"/>
    <property type="project" value="InterPro"/>
</dbReference>
<dbReference type="Pfam" id="PF00296">
    <property type="entry name" value="Bac_luciferase"/>
    <property type="match status" value="1"/>
</dbReference>
<dbReference type="PIRSF" id="PIRSF000337">
    <property type="entry name" value="NTA_MOA"/>
    <property type="match status" value="1"/>
</dbReference>
<feature type="binding site" evidence="6">
    <location>
        <position position="159"/>
    </location>
    <ligand>
        <name>FMN</name>
        <dbReference type="ChEBI" id="CHEBI:58210"/>
    </ligand>
</feature>
<sequence>MTKQIILNAFEMTSAMHNSHGLWKHADTKRHRQYKDLEYWIELAKLLEKGKFDAVFFADVLGVYDTYKKSKEPSIRDGLQFPVNDGAFVIPAMASVTKHLSFALTVSTTYEPPFGNARRFSTLDHLTKGRIAWNVVTSYLPNAARNFGLKDMIKHDKRYDIADEYLAVSYKLWEASWEDGAVVEDRGKGVLIDSSKVHEINHSGEYFDVEGPHLSEPSLQRTPVIYQAGTSPRGRAFAAKHAECVFVGGPTPERVRHYTEDIRKQATSYGRNPDHIKIFTFLTVIVGKTKEEAEEKFAELNRLWSADAAKAQFGGASGYNLDEYTEEELNNPFEFKKTEHGHYKAAALTKDASKKLSVKEALDRLEGLDRENIIVGNPKEVADRIQYQFEVSGVDGFNLNHLVTPASLVDFIELVVPILQDRGLYKTGYKEGSLREKLFDHGSSVLPIDHPGSKYRKGIQTVNR</sequence>
<dbReference type="Proteomes" id="UP000233343">
    <property type="component" value="Unassembled WGS sequence"/>
</dbReference>
<reference evidence="8 9" key="1">
    <citation type="journal article" date="2010" name="Int. J. Syst. Evol. Microbiol.">
        <title>Bacillus horneckiae sp. nov., isolated from a spacecraft-assembly clean room.</title>
        <authorList>
            <person name="Vaishampayan P."/>
            <person name="Probst A."/>
            <person name="Krishnamurthi S."/>
            <person name="Ghosh S."/>
            <person name="Osman S."/>
            <person name="McDowall A."/>
            <person name="Ruckmani A."/>
            <person name="Mayilraj S."/>
            <person name="Venkateswaran K."/>
        </authorList>
    </citation>
    <scope>NUCLEOTIDE SEQUENCE [LARGE SCALE GENOMIC DNA]</scope>
    <source>
        <strain evidence="9">1PO1SC</strain>
    </source>
</reference>
<evidence type="ECO:0000313" key="8">
    <source>
        <dbReference type="EMBL" id="PKG28860.1"/>
    </source>
</evidence>
<dbReference type="Gene3D" id="3.20.20.30">
    <property type="entry name" value="Luciferase-like domain"/>
    <property type="match status" value="1"/>
</dbReference>
<dbReference type="EMBL" id="PISD01000022">
    <property type="protein sequence ID" value="PKG28860.1"/>
    <property type="molecule type" value="Genomic_DNA"/>
</dbReference>
<keyword evidence="2 6" id="KW-0288">FMN</keyword>
<proteinExistence type="inferred from homology"/>
<dbReference type="PANTHER" id="PTHR30011">
    <property type="entry name" value="ALKANESULFONATE MONOOXYGENASE-RELATED"/>
    <property type="match status" value="1"/>
</dbReference>
<comment type="caution">
    <text evidence="8">The sequence shown here is derived from an EMBL/GenBank/DDBJ whole genome shotgun (WGS) entry which is preliminary data.</text>
</comment>
<dbReference type="PANTHER" id="PTHR30011:SF16">
    <property type="entry name" value="C2H2 FINGER DOMAIN TRANSCRIPTION FACTOR (EUROFUNG)-RELATED"/>
    <property type="match status" value="1"/>
</dbReference>
<protein>
    <submittedName>
        <fullName evidence="8">FMN-dependent monooxygenase</fullName>
    </submittedName>
</protein>
<feature type="binding site" evidence="6">
    <location>
        <position position="105"/>
    </location>
    <ligand>
        <name>FMN</name>
        <dbReference type="ChEBI" id="CHEBI:58210"/>
    </ligand>
</feature>
<feature type="binding site" evidence="6">
    <location>
        <position position="231"/>
    </location>
    <ligand>
        <name>FMN</name>
        <dbReference type="ChEBI" id="CHEBI:58210"/>
    </ligand>
</feature>
<dbReference type="InterPro" id="IPR011251">
    <property type="entry name" value="Luciferase-like_dom"/>
</dbReference>
<feature type="binding site" evidence="6">
    <location>
        <position position="155"/>
    </location>
    <ligand>
        <name>FMN</name>
        <dbReference type="ChEBI" id="CHEBI:58210"/>
    </ligand>
</feature>
<accession>A0A2N0ZH69</accession>
<evidence type="ECO:0000256" key="1">
    <source>
        <dbReference type="ARBA" id="ARBA00022630"/>
    </source>
</evidence>
<dbReference type="InterPro" id="IPR016215">
    <property type="entry name" value="NTA_MOA"/>
</dbReference>
<dbReference type="InterPro" id="IPR051260">
    <property type="entry name" value="Diverse_substr_monoxygenases"/>
</dbReference>
<evidence type="ECO:0000256" key="3">
    <source>
        <dbReference type="ARBA" id="ARBA00023002"/>
    </source>
</evidence>
<organism evidence="8 9">
    <name type="scientific">Cytobacillus horneckiae</name>
    <dbReference type="NCBI Taxonomy" id="549687"/>
    <lineage>
        <taxon>Bacteria</taxon>
        <taxon>Bacillati</taxon>
        <taxon>Bacillota</taxon>
        <taxon>Bacilli</taxon>
        <taxon>Bacillales</taxon>
        <taxon>Bacillaceae</taxon>
        <taxon>Cytobacillus</taxon>
    </lineage>
</organism>
<evidence type="ECO:0000256" key="6">
    <source>
        <dbReference type="PIRSR" id="PIRSR000337-1"/>
    </source>
</evidence>
<feature type="domain" description="Luciferase-like" evidence="7">
    <location>
        <begin position="31"/>
        <end position="395"/>
    </location>
</feature>
<evidence type="ECO:0000256" key="2">
    <source>
        <dbReference type="ARBA" id="ARBA00022643"/>
    </source>
</evidence>
<keyword evidence="1 6" id="KW-0285">Flavoprotein</keyword>
<comment type="similarity">
    <text evidence="5">Belongs to the NtaA/SnaA/DszA monooxygenase family.</text>
</comment>
<feature type="binding site" evidence="6">
    <location>
        <position position="59"/>
    </location>
    <ligand>
        <name>FMN</name>
        <dbReference type="ChEBI" id="CHEBI:58210"/>
    </ligand>
</feature>
<evidence type="ECO:0000256" key="4">
    <source>
        <dbReference type="ARBA" id="ARBA00023033"/>
    </source>
</evidence>
<evidence type="ECO:0000256" key="5">
    <source>
        <dbReference type="ARBA" id="ARBA00033748"/>
    </source>
</evidence>
<keyword evidence="9" id="KW-1185">Reference proteome</keyword>
<gene>
    <name evidence="8" type="ORF">CWS20_11480</name>
</gene>
<dbReference type="SUPFAM" id="SSF51679">
    <property type="entry name" value="Bacterial luciferase-like"/>
    <property type="match status" value="1"/>
</dbReference>
<keyword evidence="4 8" id="KW-0503">Monooxygenase</keyword>
<name>A0A2N0ZH69_9BACI</name>
<evidence type="ECO:0000259" key="7">
    <source>
        <dbReference type="Pfam" id="PF00296"/>
    </source>
</evidence>